<protein>
    <submittedName>
        <fullName evidence="3">Uncharacterized protein</fullName>
    </submittedName>
</protein>
<dbReference type="EMBL" id="FXUG01000016">
    <property type="protein sequence ID" value="SMP73293.1"/>
    <property type="molecule type" value="Genomic_DNA"/>
</dbReference>
<gene>
    <name evidence="3" type="ORF">SAMN06265222_11681</name>
</gene>
<keyword evidence="2" id="KW-1133">Transmembrane helix</keyword>
<comment type="caution">
    <text evidence="3">The sequence shown here is derived from an EMBL/GenBank/DDBJ whole genome shotgun (WGS) entry which is preliminary data.</text>
</comment>
<keyword evidence="2" id="KW-0812">Transmembrane</keyword>
<feature type="region of interest" description="Disordered" evidence="1">
    <location>
        <begin position="42"/>
        <end position="68"/>
    </location>
</feature>
<feature type="compositionally biased region" description="Low complexity" evidence="1">
    <location>
        <begin position="52"/>
        <end position="64"/>
    </location>
</feature>
<organism evidence="3 4">
    <name type="scientific">Neorhodopirellula lusitana</name>
    <dbReference type="NCBI Taxonomy" id="445327"/>
    <lineage>
        <taxon>Bacteria</taxon>
        <taxon>Pseudomonadati</taxon>
        <taxon>Planctomycetota</taxon>
        <taxon>Planctomycetia</taxon>
        <taxon>Pirellulales</taxon>
        <taxon>Pirellulaceae</taxon>
        <taxon>Neorhodopirellula</taxon>
    </lineage>
</organism>
<dbReference type="Proteomes" id="UP001158067">
    <property type="component" value="Unassembled WGS sequence"/>
</dbReference>
<feature type="transmembrane region" description="Helical" evidence="2">
    <location>
        <begin position="152"/>
        <end position="173"/>
    </location>
</feature>
<keyword evidence="4" id="KW-1185">Reference proteome</keyword>
<feature type="transmembrane region" description="Helical" evidence="2">
    <location>
        <begin position="180"/>
        <end position="198"/>
    </location>
</feature>
<accession>A0ABY1QJJ1</accession>
<evidence type="ECO:0000256" key="2">
    <source>
        <dbReference type="SAM" id="Phobius"/>
    </source>
</evidence>
<reference evidence="3 4" key="1">
    <citation type="submission" date="2017-05" db="EMBL/GenBank/DDBJ databases">
        <authorList>
            <person name="Varghese N."/>
            <person name="Submissions S."/>
        </authorList>
    </citation>
    <scope>NUCLEOTIDE SEQUENCE [LARGE SCALE GENOMIC DNA]</scope>
    <source>
        <strain evidence="3 4">DSM 25457</strain>
    </source>
</reference>
<evidence type="ECO:0000313" key="3">
    <source>
        <dbReference type="EMBL" id="SMP73293.1"/>
    </source>
</evidence>
<keyword evidence="2" id="KW-0472">Membrane</keyword>
<proteinExistence type="predicted"/>
<sequence length="199" mass="20864">MYTIRLAATVPNPPGKHRLRVTFAKECHWVASCVNVLVMRDDAPNEPPGNDPLPLSDSSPDSGNVPAGELSSIQSAQLESAYSATSPTETGSTIRKGSPFAARGQTPALAGAGLADSAGGSLEILDPEWGVLRSASWASLWVAFFSFACWRLFPGGGVVVASLGCGLAVVGLFSSRPIPAIVLLAVHVFLFFGCYQQLF</sequence>
<evidence type="ECO:0000256" key="1">
    <source>
        <dbReference type="SAM" id="MobiDB-lite"/>
    </source>
</evidence>
<evidence type="ECO:0000313" key="4">
    <source>
        <dbReference type="Proteomes" id="UP001158067"/>
    </source>
</evidence>
<name>A0ABY1QJJ1_9BACT</name>